<keyword evidence="2" id="KW-1185">Reference proteome</keyword>
<dbReference type="Proteomes" id="UP000825799">
    <property type="component" value="Chromosome"/>
</dbReference>
<evidence type="ECO:0008006" key="3">
    <source>
        <dbReference type="Google" id="ProtNLM"/>
    </source>
</evidence>
<dbReference type="RefSeq" id="WP_220305955.1">
    <property type="nucleotide sequence ID" value="NZ_CP080590.1"/>
</dbReference>
<name>A0ABX8WF29_9HYPH</name>
<accession>A0ABX8WF29</accession>
<dbReference type="EMBL" id="CP080590">
    <property type="protein sequence ID" value="QYO77500.1"/>
    <property type="molecule type" value="Genomic_DNA"/>
</dbReference>
<organism evidence="1 2">
    <name type="scientific">Devosia salina</name>
    <dbReference type="NCBI Taxonomy" id="2860336"/>
    <lineage>
        <taxon>Bacteria</taxon>
        <taxon>Pseudomonadati</taxon>
        <taxon>Pseudomonadota</taxon>
        <taxon>Alphaproteobacteria</taxon>
        <taxon>Hyphomicrobiales</taxon>
        <taxon>Devosiaceae</taxon>
        <taxon>Devosia</taxon>
    </lineage>
</organism>
<sequence>MRRRVLLAWGGGAGRGHVVTLKVMAEALGNQYDYDAALCRMDHAAELSHLCDAVYPSAGLYNQRQLRKAAGSPGTATWGDFLGDLVFAYPERLQLQFDWWVEVLRTRRIDLLVADFAPVSMLAARALGIPSVCVGTGYSAPPPGMDAFPILLSQYSTLVHDEAVLLDNVNALLKRAGAAPMDCLSDVYRASVSMPRTIRQLDPYDGMRAESLLPPLNEAVPRSTGTGEEIFVYFSTAETAYAPIVEALCAVKLPVRAYLPGADADLLARLARAGVTVETAPVAADLIAMRTRLMLNAGQHGTLCMGLGLGLPQLAFPQHLEHEYHARRAAELGAVDIVPYRSWEADRIVAAIDDMHADGDRTVRVRALSEALDPDLFGNIGALVRGRVEPLLA</sequence>
<reference evidence="1 2" key="1">
    <citation type="submission" date="2021-08" db="EMBL/GenBank/DDBJ databases">
        <title>Devosia salina sp. nov., isolated from the South China Sea sediment.</title>
        <authorList>
            <person name="Zhou Z."/>
        </authorList>
    </citation>
    <scope>NUCLEOTIDE SEQUENCE [LARGE SCALE GENOMIC DNA]</scope>
    <source>
        <strain evidence="1 2">SCS-3</strain>
    </source>
</reference>
<evidence type="ECO:0000313" key="1">
    <source>
        <dbReference type="EMBL" id="QYO77500.1"/>
    </source>
</evidence>
<evidence type="ECO:0000313" key="2">
    <source>
        <dbReference type="Proteomes" id="UP000825799"/>
    </source>
</evidence>
<gene>
    <name evidence="1" type="ORF">K1X15_02675</name>
</gene>
<proteinExistence type="predicted"/>
<protein>
    <recommendedName>
        <fullName evidence="3">Glycosyl transferase family 28 C-terminal domain-containing protein</fullName>
    </recommendedName>
</protein>
<dbReference type="SUPFAM" id="SSF53756">
    <property type="entry name" value="UDP-Glycosyltransferase/glycogen phosphorylase"/>
    <property type="match status" value="1"/>
</dbReference>
<dbReference type="Gene3D" id="3.40.50.2000">
    <property type="entry name" value="Glycogen Phosphorylase B"/>
    <property type="match status" value="2"/>
</dbReference>